<feature type="transmembrane region" description="Helical" evidence="1">
    <location>
        <begin position="126"/>
        <end position="148"/>
    </location>
</feature>
<evidence type="ECO:0000313" key="2">
    <source>
        <dbReference type="EMBL" id="GMS94744.1"/>
    </source>
</evidence>
<proteinExistence type="predicted"/>
<evidence type="ECO:0000256" key="1">
    <source>
        <dbReference type="SAM" id="Phobius"/>
    </source>
</evidence>
<dbReference type="PANTHER" id="PTHR47521">
    <property type="entry name" value="SERPENTINE RECEPTOR, CLASS E (EPSILON)-RELATED"/>
    <property type="match status" value="1"/>
</dbReference>
<feature type="transmembrane region" description="Helical" evidence="1">
    <location>
        <begin position="15"/>
        <end position="32"/>
    </location>
</feature>
<keyword evidence="1" id="KW-1133">Transmembrane helix</keyword>
<gene>
    <name evidence="2" type="ORF">PENTCL1PPCAC_16919</name>
</gene>
<dbReference type="EMBL" id="BTSX01000004">
    <property type="protein sequence ID" value="GMS94744.1"/>
    <property type="molecule type" value="Genomic_DNA"/>
</dbReference>
<dbReference type="PANTHER" id="PTHR47521:SF18">
    <property type="entry name" value="G PROTEIN-COUPLED RECEPTOR-RELATED"/>
    <property type="match status" value="1"/>
</dbReference>
<protein>
    <recommendedName>
        <fullName evidence="4">G protein-coupled receptor</fullName>
    </recommendedName>
</protein>
<feature type="transmembrane region" description="Helical" evidence="1">
    <location>
        <begin position="210"/>
        <end position="228"/>
    </location>
</feature>
<sequence length="275" mass="32206">MDLLRHYPIHPGSCFILYGLYLVPVGLLIVVLQRSSIQSNCKVILTVWAIGMVGIPIDEMFLMYVNMTLSDGEFISKNFQNQPQRLIITVVHTVFYNCMSALEFLFALAYSFATRSAHSNAEPRSIYWYLVLYEVKWSAIATYTAKLVFIEFNIMIICFTFITVEISSLIINFTIYMYCKRRYVTMFGRSSLTERYQVGHARFEVTKSSIRTLFQFSTAVISWIYAFYYEQIPYFVLEFFYQTLHATNCAVSAILLMHGHPRMQRECLKILKTWY</sequence>
<dbReference type="AlphaFoldDB" id="A0AAV5TKA6"/>
<feature type="transmembrane region" description="Helical" evidence="1">
    <location>
        <begin position="44"/>
        <end position="66"/>
    </location>
</feature>
<dbReference type="InterPro" id="IPR052860">
    <property type="entry name" value="NRL-GPCR1"/>
</dbReference>
<feature type="transmembrane region" description="Helical" evidence="1">
    <location>
        <begin position="86"/>
        <end position="114"/>
    </location>
</feature>
<keyword evidence="1" id="KW-0812">Transmembrane</keyword>
<comment type="caution">
    <text evidence="2">The sequence shown here is derived from an EMBL/GenBank/DDBJ whole genome shotgun (WGS) entry which is preliminary data.</text>
</comment>
<feature type="transmembrane region" description="Helical" evidence="1">
    <location>
        <begin position="154"/>
        <end position="179"/>
    </location>
</feature>
<reference evidence="2" key="1">
    <citation type="submission" date="2023-10" db="EMBL/GenBank/DDBJ databases">
        <title>Genome assembly of Pristionchus species.</title>
        <authorList>
            <person name="Yoshida K."/>
            <person name="Sommer R.J."/>
        </authorList>
    </citation>
    <scope>NUCLEOTIDE SEQUENCE</scope>
    <source>
        <strain evidence="2">RS0144</strain>
    </source>
</reference>
<feature type="transmembrane region" description="Helical" evidence="1">
    <location>
        <begin position="234"/>
        <end position="256"/>
    </location>
</feature>
<evidence type="ECO:0000313" key="3">
    <source>
        <dbReference type="Proteomes" id="UP001432027"/>
    </source>
</evidence>
<accession>A0AAV5TKA6</accession>
<evidence type="ECO:0008006" key="4">
    <source>
        <dbReference type="Google" id="ProtNLM"/>
    </source>
</evidence>
<organism evidence="2 3">
    <name type="scientific">Pristionchus entomophagus</name>
    <dbReference type="NCBI Taxonomy" id="358040"/>
    <lineage>
        <taxon>Eukaryota</taxon>
        <taxon>Metazoa</taxon>
        <taxon>Ecdysozoa</taxon>
        <taxon>Nematoda</taxon>
        <taxon>Chromadorea</taxon>
        <taxon>Rhabditida</taxon>
        <taxon>Rhabditina</taxon>
        <taxon>Diplogasteromorpha</taxon>
        <taxon>Diplogasteroidea</taxon>
        <taxon>Neodiplogasteridae</taxon>
        <taxon>Pristionchus</taxon>
    </lineage>
</organism>
<feature type="non-terminal residue" evidence="2">
    <location>
        <position position="275"/>
    </location>
</feature>
<keyword evidence="1" id="KW-0472">Membrane</keyword>
<dbReference type="Proteomes" id="UP001432027">
    <property type="component" value="Unassembled WGS sequence"/>
</dbReference>
<name>A0AAV5TKA6_9BILA</name>
<keyword evidence="3" id="KW-1185">Reference proteome</keyword>